<organism evidence="1 2">
    <name type="scientific">Hymenobacter lucidus</name>
    <dbReference type="NCBI Taxonomy" id="2880930"/>
    <lineage>
        <taxon>Bacteria</taxon>
        <taxon>Pseudomonadati</taxon>
        <taxon>Bacteroidota</taxon>
        <taxon>Cytophagia</taxon>
        <taxon>Cytophagales</taxon>
        <taxon>Hymenobacteraceae</taxon>
        <taxon>Hymenobacter</taxon>
    </lineage>
</organism>
<accession>A0ABS8AUA9</accession>
<protein>
    <submittedName>
        <fullName evidence="1">Uncharacterized protein</fullName>
    </submittedName>
</protein>
<dbReference type="Proteomes" id="UP001165296">
    <property type="component" value="Unassembled WGS sequence"/>
</dbReference>
<comment type="caution">
    <text evidence="1">The sequence shown here is derived from an EMBL/GenBank/DDBJ whole genome shotgun (WGS) entry which is preliminary data.</text>
</comment>
<keyword evidence="2" id="KW-1185">Reference proteome</keyword>
<evidence type="ECO:0000313" key="2">
    <source>
        <dbReference type="Proteomes" id="UP001165296"/>
    </source>
</evidence>
<sequence>MRNWKKYVGWSALVFGLLLAAQLGWAWRQQVAKQRAEASHDPLLLPSRSRQLMPLADTLDWQERETLLRRYDIASLWLLRPESPVQNGFVGLQHQRLEVVFKRVRQNEQQPGLFHVQGLMRLRHQITPLRGTIHLQQIRRYGHRGYNNSQQPVYTAVGQFAFWSGAEKKKILSGTTAIDFSASPEKGCALHSDYASIARNSRLFAFEGYYEQAGKRQEALWAAELVLIGNEVLGDFTVGGRAVDINPKYARYGWNEYYDPEEWWDENKVTVEP</sequence>
<dbReference type="RefSeq" id="WP_226175855.1">
    <property type="nucleotide sequence ID" value="NZ_JAJADR010000003.1"/>
</dbReference>
<reference evidence="1" key="1">
    <citation type="submission" date="2021-10" db="EMBL/GenBank/DDBJ databases">
        <authorList>
            <person name="Dean J.D."/>
            <person name="Kim M.K."/>
            <person name="Newey C.N."/>
            <person name="Stoker T.S."/>
            <person name="Thompson D.W."/>
            <person name="Grose J.H."/>
        </authorList>
    </citation>
    <scope>NUCLEOTIDE SEQUENCE</scope>
    <source>
        <strain evidence="1">BT178</strain>
    </source>
</reference>
<evidence type="ECO:0000313" key="1">
    <source>
        <dbReference type="EMBL" id="MCB2408632.1"/>
    </source>
</evidence>
<gene>
    <name evidence="1" type="ORF">LGH74_11645</name>
</gene>
<name>A0ABS8AUA9_9BACT</name>
<proteinExistence type="predicted"/>
<dbReference type="EMBL" id="JAJADR010000003">
    <property type="protein sequence ID" value="MCB2408632.1"/>
    <property type="molecule type" value="Genomic_DNA"/>
</dbReference>